<dbReference type="AlphaFoldDB" id="A0A165HFH8"/>
<gene>
    <name evidence="10" type="ORF">EXIGLDRAFT_647807</name>
</gene>
<keyword evidence="5 8" id="KW-0010">Activator</keyword>
<keyword evidence="4 8" id="KW-0805">Transcription regulation</keyword>
<keyword evidence="11" id="KW-1185">Reference proteome</keyword>
<evidence type="ECO:0000313" key="10">
    <source>
        <dbReference type="EMBL" id="KZV91892.1"/>
    </source>
</evidence>
<dbReference type="InterPro" id="IPR008831">
    <property type="entry name" value="Mediator_Med31"/>
</dbReference>
<feature type="compositionally biased region" description="Polar residues" evidence="9">
    <location>
        <begin position="148"/>
        <end position="158"/>
    </location>
</feature>
<evidence type="ECO:0000256" key="4">
    <source>
        <dbReference type="ARBA" id="ARBA00023015"/>
    </source>
</evidence>
<comment type="subunit">
    <text evidence="8">Component of the Mediator complex.</text>
</comment>
<keyword evidence="7 8" id="KW-0539">Nucleus</keyword>
<evidence type="ECO:0000256" key="8">
    <source>
        <dbReference type="RuleBase" id="RU364129"/>
    </source>
</evidence>
<dbReference type="OrthoDB" id="10257739at2759"/>
<dbReference type="GO" id="GO:0016592">
    <property type="term" value="C:mediator complex"/>
    <property type="evidence" value="ECO:0007669"/>
    <property type="project" value="InterPro"/>
</dbReference>
<accession>A0A165HFH8</accession>
<dbReference type="Gene3D" id="1.10.10.1340">
    <property type="entry name" value="Mediator of RNA polymerase II, submodule Med31 (Soh1)"/>
    <property type="match status" value="1"/>
</dbReference>
<proteinExistence type="inferred from homology"/>
<evidence type="ECO:0000256" key="1">
    <source>
        <dbReference type="ARBA" id="ARBA00004123"/>
    </source>
</evidence>
<comment type="similarity">
    <text evidence="2 8">Belongs to the Mediator complex subunit 31 family.</text>
</comment>
<dbReference type="InParanoid" id="A0A165HFH8"/>
<dbReference type="GO" id="GO:0003712">
    <property type="term" value="F:transcription coregulator activity"/>
    <property type="evidence" value="ECO:0007669"/>
    <property type="project" value="InterPro"/>
</dbReference>
<comment type="subcellular location">
    <subcellularLocation>
        <location evidence="1 8">Nucleus</location>
    </subcellularLocation>
</comment>
<keyword evidence="6 8" id="KW-0804">Transcription</keyword>
<name>A0A165HFH8_EXIGL</name>
<dbReference type="STRING" id="1314781.A0A165HFH8"/>
<evidence type="ECO:0000313" key="11">
    <source>
        <dbReference type="Proteomes" id="UP000077266"/>
    </source>
</evidence>
<dbReference type="GO" id="GO:0006355">
    <property type="term" value="P:regulation of DNA-templated transcription"/>
    <property type="evidence" value="ECO:0007669"/>
    <property type="project" value="InterPro"/>
</dbReference>
<dbReference type="FunCoup" id="A0A165HFH8">
    <property type="interactions" value="199"/>
</dbReference>
<dbReference type="PANTHER" id="PTHR13186">
    <property type="entry name" value="MEDIATOR OF RNA POLYMERASE II TRANSCRIPTION SUBUNIT 31"/>
    <property type="match status" value="1"/>
</dbReference>
<sequence>MSASPPNAQDTARALNRERFELELEFVQALANPYYLQSLAQHGILDKPEFINYLSYLQYWKQKDYARFIQYPHALHHLDLLQHENFRKDIAKDEWREYVNQKQFDHWRTWREGSAVVKAEPIPVPVPAPGQRADSVSRSSARHRTPGTALSTPLTNGAPQRRDSNA</sequence>
<evidence type="ECO:0000256" key="6">
    <source>
        <dbReference type="ARBA" id="ARBA00023163"/>
    </source>
</evidence>
<dbReference type="EMBL" id="KV426018">
    <property type="protein sequence ID" value="KZV91892.1"/>
    <property type="molecule type" value="Genomic_DNA"/>
</dbReference>
<dbReference type="InterPro" id="IPR038089">
    <property type="entry name" value="Med31_sf"/>
</dbReference>
<evidence type="ECO:0000256" key="3">
    <source>
        <dbReference type="ARBA" id="ARBA00019660"/>
    </source>
</evidence>
<evidence type="ECO:0000256" key="2">
    <source>
        <dbReference type="ARBA" id="ARBA00006378"/>
    </source>
</evidence>
<evidence type="ECO:0000256" key="7">
    <source>
        <dbReference type="ARBA" id="ARBA00023242"/>
    </source>
</evidence>
<protein>
    <recommendedName>
        <fullName evidence="3 8">Mediator of RNA polymerase II transcription subunit 31</fullName>
    </recommendedName>
</protein>
<evidence type="ECO:0000256" key="5">
    <source>
        <dbReference type="ARBA" id="ARBA00023159"/>
    </source>
</evidence>
<feature type="region of interest" description="Disordered" evidence="9">
    <location>
        <begin position="121"/>
        <end position="166"/>
    </location>
</feature>
<dbReference type="Proteomes" id="UP000077266">
    <property type="component" value="Unassembled WGS sequence"/>
</dbReference>
<dbReference type="Pfam" id="PF05669">
    <property type="entry name" value="Med31"/>
    <property type="match status" value="1"/>
</dbReference>
<comment type="function">
    <text evidence="8">Component of the Mediator complex, a coactivator involved in the regulated transcription of nearly all RNA polymerase II-dependent genes. Mediator functions as a bridge to convey information from gene-specific regulatory proteins to the basal RNA polymerase II transcription machinery. Mediator is recruited to promoters by direct interactions with regulatory proteins and serves as a scaffold for the assembly of a functional preinitiation complex with RNA polymerase II and the general transcription factors.</text>
</comment>
<organism evidence="10 11">
    <name type="scientific">Exidia glandulosa HHB12029</name>
    <dbReference type="NCBI Taxonomy" id="1314781"/>
    <lineage>
        <taxon>Eukaryota</taxon>
        <taxon>Fungi</taxon>
        <taxon>Dikarya</taxon>
        <taxon>Basidiomycota</taxon>
        <taxon>Agaricomycotina</taxon>
        <taxon>Agaricomycetes</taxon>
        <taxon>Auriculariales</taxon>
        <taxon>Exidiaceae</taxon>
        <taxon>Exidia</taxon>
    </lineage>
</organism>
<reference evidence="10 11" key="1">
    <citation type="journal article" date="2016" name="Mol. Biol. Evol.">
        <title>Comparative Genomics of Early-Diverging Mushroom-Forming Fungi Provides Insights into the Origins of Lignocellulose Decay Capabilities.</title>
        <authorList>
            <person name="Nagy L.G."/>
            <person name="Riley R."/>
            <person name="Tritt A."/>
            <person name="Adam C."/>
            <person name="Daum C."/>
            <person name="Floudas D."/>
            <person name="Sun H."/>
            <person name="Yadav J.S."/>
            <person name="Pangilinan J."/>
            <person name="Larsson K.H."/>
            <person name="Matsuura K."/>
            <person name="Barry K."/>
            <person name="Labutti K."/>
            <person name="Kuo R."/>
            <person name="Ohm R.A."/>
            <person name="Bhattacharya S.S."/>
            <person name="Shirouzu T."/>
            <person name="Yoshinaga Y."/>
            <person name="Martin F.M."/>
            <person name="Grigoriev I.V."/>
            <person name="Hibbett D.S."/>
        </authorList>
    </citation>
    <scope>NUCLEOTIDE SEQUENCE [LARGE SCALE GENOMIC DNA]</scope>
    <source>
        <strain evidence="10 11">HHB12029</strain>
    </source>
</reference>
<evidence type="ECO:0000256" key="9">
    <source>
        <dbReference type="SAM" id="MobiDB-lite"/>
    </source>
</evidence>